<dbReference type="Gene3D" id="3.40.190.10">
    <property type="entry name" value="Periplasmic binding protein-like II"/>
    <property type="match status" value="2"/>
</dbReference>
<evidence type="ECO:0000313" key="2">
    <source>
        <dbReference type="Proteomes" id="UP001161757"/>
    </source>
</evidence>
<dbReference type="InterPro" id="IPR011852">
    <property type="entry name" value="TRAP_TAXI"/>
</dbReference>
<sequence>MTTVDISSLALSRSSGPRLSRSHTLNFIGDWGQANFHRICGWLTQEFCDRAGPLSRVATWSIRGGGIESLYLVQNGEADLAINTPAKLLKSALTGEDGSLFAGKPLPNLRALAVLPQNDRMVLAIDTKLQIRTFDDLRRVKPPLKIATSTHDGTNFIGFVARRFIEAHGISEAELNSWGGKFVTAHRPEQCIAFMETGEADAVLQEAIMTPWWRGLIESGRLIPLPAEQAALDSLHASIGLPTNSLPKGYWANLETELPALDFSDFVIFVRDDMPQDIAYLLTWCLVETRAAIEVQYKHIPPEKSPLTYPLNPVEMAKAPFPLHPGAQRYYSEKGYL</sequence>
<dbReference type="SUPFAM" id="SSF53850">
    <property type="entry name" value="Periplasmic binding protein-like II"/>
    <property type="match status" value="1"/>
</dbReference>
<dbReference type="Proteomes" id="UP001161757">
    <property type="component" value="Unassembled WGS sequence"/>
</dbReference>
<dbReference type="EMBL" id="JAJGCB010000009">
    <property type="protein sequence ID" value="KAJ8990859.1"/>
    <property type="molecule type" value="Genomic_DNA"/>
</dbReference>
<accession>A0AAN6ETG6</accession>
<evidence type="ECO:0008006" key="3">
    <source>
        <dbReference type="Google" id="ProtNLM"/>
    </source>
</evidence>
<dbReference type="AlphaFoldDB" id="A0AAN6ETG6"/>
<name>A0AAN6ETG6_EXODE</name>
<organism evidence="1 2">
    <name type="scientific">Exophiala dermatitidis</name>
    <name type="common">Black yeast-like fungus</name>
    <name type="synonym">Wangiella dermatitidis</name>
    <dbReference type="NCBI Taxonomy" id="5970"/>
    <lineage>
        <taxon>Eukaryota</taxon>
        <taxon>Fungi</taxon>
        <taxon>Dikarya</taxon>
        <taxon>Ascomycota</taxon>
        <taxon>Pezizomycotina</taxon>
        <taxon>Eurotiomycetes</taxon>
        <taxon>Chaetothyriomycetidae</taxon>
        <taxon>Chaetothyriales</taxon>
        <taxon>Herpotrichiellaceae</taxon>
        <taxon>Exophiala</taxon>
    </lineage>
</organism>
<comment type="caution">
    <text evidence="1">The sequence shown here is derived from an EMBL/GenBank/DDBJ whole genome shotgun (WGS) entry which is preliminary data.</text>
</comment>
<protein>
    <recommendedName>
        <fullName evidence="3">TRAP transporter solute receptor, TAXI family</fullName>
    </recommendedName>
</protein>
<proteinExistence type="predicted"/>
<dbReference type="Pfam" id="PF16868">
    <property type="entry name" value="NMT1_3"/>
    <property type="match status" value="1"/>
</dbReference>
<gene>
    <name evidence="1" type="ORF">HRR80_004922</name>
</gene>
<reference evidence="1" key="1">
    <citation type="submission" date="2023-01" db="EMBL/GenBank/DDBJ databases">
        <title>Exophiala dermititidis isolated from Cystic Fibrosis Patient.</title>
        <authorList>
            <person name="Kurbessoian T."/>
            <person name="Crocker A."/>
            <person name="Murante D."/>
            <person name="Hogan D.A."/>
            <person name="Stajich J.E."/>
        </authorList>
    </citation>
    <scope>NUCLEOTIDE SEQUENCE</scope>
    <source>
        <strain evidence="1">Ex8</strain>
    </source>
</reference>
<evidence type="ECO:0000313" key="1">
    <source>
        <dbReference type="EMBL" id="KAJ8990859.1"/>
    </source>
</evidence>